<comment type="caution">
    <text evidence="1">The sequence shown here is derived from an EMBL/GenBank/DDBJ whole genome shotgun (WGS) entry which is preliminary data.</text>
</comment>
<proteinExistence type="predicted"/>
<name>A0A364NPU6_9GAMM</name>
<sequence>MADLALWKHITQQANIAFKSEIYAHAEVLYLDAIELMKTALSETNLSGAEDEPSMLQIICLSISIQNLADLYARQTRWPRCFSTLERYLSLYEEAASDTHDDPNLSLAFLQESCRLRRELFRHRACEKAQHGISPCSCYQDSRMTERTLH</sequence>
<organism evidence="1 2">
    <name type="scientific">Nitrincola tibetensis</name>
    <dbReference type="NCBI Taxonomy" id="2219697"/>
    <lineage>
        <taxon>Bacteria</taxon>
        <taxon>Pseudomonadati</taxon>
        <taxon>Pseudomonadota</taxon>
        <taxon>Gammaproteobacteria</taxon>
        <taxon>Oceanospirillales</taxon>
        <taxon>Oceanospirillaceae</taxon>
        <taxon>Nitrincola</taxon>
    </lineage>
</organism>
<evidence type="ECO:0008006" key="3">
    <source>
        <dbReference type="Google" id="ProtNLM"/>
    </source>
</evidence>
<gene>
    <name evidence="1" type="ORF">DN062_06275</name>
</gene>
<reference evidence="1 2" key="1">
    <citation type="submission" date="2018-06" db="EMBL/GenBank/DDBJ databases">
        <title>Nitrincola tibetense sp. nov., isolated from Lake XuguoCo on Tibetan Plateau.</title>
        <authorList>
            <person name="Xing P."/>
        </authorList>
    </citation>
    <scope>NUCLEOTIDE SEQUENCE [LARGE SCALE GENOMIC DNA]</scope>
    <source>
        <strain evidence="2">xg18</strain>
    </source>
</reference>
<evidence type="ECO:0000313" key="1">
    <source>
        <dbReference type="EMBL" id="RAU19074.1"/>
    </source>
</evidence>
<dbReference type="Proteomes" id="UP000250744">
    <property type="component" value="Unassembled WGS sequence"/>
</dbReference>
<protein>
    <recommendedName>
        <fullName evidence="3">Tetratricopeptide repeat protein</fullName>
    </recommendedName>
</protein>
<dbReference type="Gene3D" id="1.25.40.10">
    <property type="entry name" value="Tetratricopeptide repeat domain"/>
    <property type="match status" value="1"/>
</dbReference>
<dbReference type="AlphaFoldDB" id="A0A364NPU6"/>
<dbReference type="EMBL" id="QKRX01000003">
    <property type="protein sequence ID" value="RAU19074.1"/>
    <property type="molecule type" value="Genomic_DNA"/>
</dbReference>
<dbReference type="InterPro" id="IPR011990">
    <property type="entry name" value="TPR-like_helical_dom_sf"/>
</dbReference>
<accession>A0A364NPU6</accession>
<evidence type="ECO:0000313" key="2">
    <source>
        <dbReference type="Proteomes" id="UP000250744"/>
    </source>
</evidence>
<dbReference type="OrthoDB" id="6118050at2"/>
<keyword evidence="2" id="KW-1185">Reference proteome</keyword>
<dbReference type="RefSeq" id="WP_112158461.1">
    <property type="nucleotide sequence ID" value="NZ_QKRX01000003.1"/>
</dbReference>